<feature type="compositionally biased region" description="Basic residues" evidence="1">
    <location>
        <begin position="266"/>
        <end position="280"/>
    </location>
</feature>
<comment type="caution">
    <text evidence="2">The sequence shown here is derived from an EMBL/GenBank/DDBJ whole genome shotgun (WGS) entry which is preliminary data.</text>
</comment>
<keyword evidence="3" id="KW-1185">Reference proteome</keyword>
<accession>A0A9P7G3W8</accession>
<dbReference type="OrthoDB" id="3265156at2759"/>
<reference evidence="2" key="2">
    <citation type="submission" date="2021-10" db="EMBL/GenBank/DDBJ databases">
        <title>Phylogenomics reveals ancestral predisposition of the termite-cultivated fungus Termitomyces towards a domesticated lifestyle.</title>
        <authorList>
            <person name="Auxier B."/>
            <person name="Grum-Grzhimaylo A."/>
            <person name="Cardenas M.E."/>
            <person name="Lodge J.D."/>
            <person name="Laessoe T."/>
            <person name="Pedersen O."/>
            <person name="Smith M.E."/>
            <person name="Kuyper T.W."/>
            <person name="Franco-Molano E.A."/>
            <person name="Baroni T.J."/>
            <person name="Aanen D.K."/>
        </authorList>
    </citation>
    <scope>NUCLEOTIDE SEQUENCE</scope>
    <source>
        <strain evidence="2">AP01</strain>
        <tissue evidence="2">Mycelium</tissue>
    </source>
</reference>
<feature type="region of interest" description="Disordered" evidence="1">
    <location>
        <begin position="1"/>
        <end position="32"/>
    </location>
</feature>
<evidence type="ECO:0008006" key="4">
    <source>
        <dbReference type="Google" id="ProtNLM"/>
    </source>
</evidence>
<feature type="compositionally biased region" description="Polar residues" evidence="1">
    <location>
        <begin position="242"/>
        <end position="251"/>
    </location>
</feature>
<feature type="compositionally biased region" description="Polar residues" evidence="1">
    <location>
        <begin position="1"/>
        <end position="10"/>
    </location>
</feature>
<dbReference type="SUPFAM" id="SSF54427">
    <property type="entry name" value="NTF2-like"/>
    <property type="match status" value="1"/>
</dbReference>
<proteinExistence type="predicted"/>
<dbReference type="Proteomes" id="UP000775547">
    <property type="component" value="Unassembled WGS sequence"/>
</dbReference>
<evidence type="ECO:0000313" key="3">
    <source>
        <dbReference type="Proteomes" id="UP000775547"/>
    </source>
</evidence>
<organism evidence="2 3">
    <name type="scientific">Asterophora parasitica</name>
    <dbReference type="NCBI Taxonomy" id="117018"/>
    <lineage>
        <taxon>Eukaryota</taxon>
        <taxon>Fungi</taxon>
        <taxon>Dikarya</taxon>
        <taxon>Basidiomycota</taxon>
        <taxon>Agaricomycotina</taxon>
        <taxon>Agaricomycetes</taxon>
        <taxon>Agaricomycetidae</taxon>
        <taxon>Agaricales</taxon>
        <taxon>Tricholomatineae</taxon>
        <taxon>Lyophyllaceae</taxon>
        <taxon>Asterophora</taxon>
    </lineage>
</organism>
<name>A0A9P7G3W8_9AGAR</name>
<feature type="region of interest" description="Disordered" evidence="1">
    <location>
        <begin position="148"/>
        <end position="317"/>
    </location>
</feature>
<dbReference type="EMBL" id="JABCKV010000117">
    <property type="protein sequence ID" value="KAG5643374.1"/>
    <property type="molecule type" value="Genomic_DNA"/>
</dbReference>
<evidence type="ECO:0000256" key="1">
    <source>
        <dbReference type="SAM" id="MobiDB-lite"/>
    </source>
</evidence>
<feature type="compositionally biased region" description="Polar residues" evidence="1">
    <location>
        <begin position="289"/>
        <end position="307"/>
    </location>
</feature>
<reference evidence="2" key="1">
    <citation type="submission" date="2020-07" db="EMBL/GenBank/DDBJ databases">
        <authorList>
            <person name="Nieuwenhuis M."/>
            <person name="Van De Peppel L.J.J."/>
        </authorList>
    </citation>
    <scope>NUCLEOTIDE SEQUENCE</scope>
    <source>
        <strain evidence="2">AP01</strain>
        <tissue evidence="2">Mycelium</tissue>
    </source>
</reference>
<dbReference type="AlphaFoldDB" id="A0A9P7G3W8"/>
<gene>
    <name evidence="2" type="ORF">DXG03_001022</name>
</gene>
<dbReference type="InterPro" id="IPR032710">
    <property type="entry name" value="NTF2-like_dom_sf"/>
</dbReference>
<evidence type="ECO:0000313" key="2">
    <source>
        <dbReference type="EMBL" id="KAG5643374.1"/>
    </source>
</evidence>
<protein>
    <recommendedName>
        <fullName evidence="4">NTF2 domain-containing protein</fullName>
    </recommendedName>
</protein>
<sequence>MSTDAPTLPSNLPWPKPEDMPPLKRRRLDSVSSPSELVVKLEEPANLEIATILPSSPVRVKPEEKSPSPSVPSRRLVTQSCNFYPLPANCRKINPDTQTFNLDHVRNRNALCAKERGILKGHGLKTTSVLFRDDGMVIEWKSPVAVWSDTLLPPTPKPAKKERPAKSTRSKPPPRRSSSPEVIEIDDPSLQKASPKEQQKQTNDSSSKRKRIPLPGRPGWRPPETVAHATTAITNTPPPPSQTTDVETPQSLAKEKASERPQPLLARRRPLPLPKPRRKAIVTVVPSIQAENSSQEENVASTSSTQPPAEDIATLPSPRVESDFAEVLSSPDAWSAEDLVDLEPLAVDYLQRYIKAFDTDLSTLGVAYAHNATFSLRMPDPSSFPLPQADALLQGPDAIVAELTRNLSTYKFCPVGIVYDVRMYYDVVSLCLAAGGGVLLVVYGEVVDMSGGRREVLGLEMKFVLRRKRGDGANGKEKSRWPLVTVSQQIAIRGIKKKVVEGGLVAGIS</sequence>